<sequence>ATIPGTTWWACTCGAGDQLDHGPTIRPEVAHAVAEQRARTHQRTEALRQQLETPPCNPE</sequence>
<reference evidence="3" key="1">
    <citation type="journal article" date="2019" name="Int. J. Syst. Evol. Microbiol.">
        <title>The Global Catalogue of Microorganisms (GCM) 10K type strain sequencing project: providing services to taxonomists for standard genome sequencing and annotation.</title>
        <authorList>
            <consortium name="The Broad Institute Genomics Platform"/>
            <consortium name="The Broad Institute Genome Sequencing Center for Infectious Disease"/>
            <person name="Wu L."/>
            <person name="Ma J."/>
        </authorList>
    </citation>
    <scope>NUCLEOTIDE SEQUENCE [LARGE SCALE GENOMIC DNA]</scope>
    <source>
        <strain evidence="3">JCM 31696</strain>
    </source>
</reference>
<name>A0ABW3CJK0_9ACTN</name>
<evidence type="ECO:0008006" key="4">
    <source>
        <dbReference type="Google" id="ProtNLM"/>
    </source>
</evidence>
<keyword evidence="3" id="KW-1185">Reference proteome</keyword>
<dbReference type="EMBL" id="JBHTIR010002733">
    <property type="protein sequence ID" value="MFD0854157.1"/>
    <property type="molecule type" value="Genomic_DNA"/>
</dbReference>
<comment type="caution">
    <text evidence="2">The sequence shown here is derived from an EMBL/GenBank/DDBJ whole genome shotgun (WGS) entry which is preliminary data.</text>
</comment>
<feature type="region of interest" description="Disordered" evidence="1">
    <location>
        <begin position="37"/>
        <end position="59"/>
    </location>
</feature>
<feature type="compositionally biased region" description="Basic and acidic residues" evidence="1">
    <location>
        <begin position="37"/>
        <end position="46"/>
    </location>
</feature>
<protein>
    <recommendedName>
        <fullName evidence="4">Transposase</fullName>
    </recommendedName>
</protein>
<evidence type="ECO:0000256" key="1">
    <source>
        <dbReference type="SAM" id="MobiDB-lite"/>
    </source>
</evidence>
<gene>
    <name evidence="2" type="ORF">ACFQ07_18110</name>
</gene>
<accession>A0ABW3CJK0</accession>
<evidence type="ECO:0000313" key="2">
    <source>
        <dbReference type="EMBL" id="MFD0854157.1"/>
    </source>
</evidence>
<proteinExistence type="predicted"/>
<organism evidence="2 3">
    <name type="scientific">Actinomadura adrarensis</name>
    <dbReference type="NCBI Taxonomy" id="1819600"/>
    <lineage>
        <taxon>Bacteria</taxon>
        <taxon>Bacillati</taxon>
        <taxon>Actinomycetota</taxon>
        <taxon>Actinomycetes</taxon>
        <taxon>Streptosporangiales</taxon>
        <taxon>Thermomonosporaceae</taxon>
        <taxon>Actinomadura</taxon>
    </lineage>
</organism>
<dbReference type="Proteomes" id="UP001597083">
    <property type="component" value="Unassembled WGS sequence"/>
</dbReference>
<feature type="non-terminal residue" evidence="2">
    <location>
        <position position="1"/>
    </location>
</feature>
<evidence type="ECO:0000313" key="3">
    <source>
        <dbReference type="Proteomes" id="UP001597083"/>
    </source>
</evidence>